<comment type="caution">
    <text evidence="2">The sequence shown here is derived from an EMBL/GenBank/DDBJ whole genome shotgun (WGS) entry which is preliminary data.</text>
</comment>
<feature type="compositionally biased region" description="Low complexity" evidence="1">
    <location>
        <begin position="127"/>
        <end position="137"/>
    </location>
</feature>
<dbReference type="GO" id="GO:0005737">
    <property type="term" value="C:cytoplasm"/>
    <property type="evidence" value="ECO:0007669"/>
    <property type="project" value="TreeGrafter"/>
</dbReference>
<name>A0AAV5RIP6_STABA</name>
<dbReference type="EMBL" id="BTGC01000005">
    <property type="protein sequence ID" value="GMM51444.1"/>
    <property type="molecule type" value="Genomic_DNA"/>
</dbReference>
<sequence>MATAYEYNDTVPTDEPPPYSEIAESGSVSLDQGANVPRRSQRPSQPPPSRRPSSRPPSSRPPSSRPDAPPPSRSSRSHSGQQFAPPPGPPPSKTKQRPPSRTYYEMLDDPLRPSNGPPSGHNGYASQGPPRQGQRRPPGGPPGPPGGPPGGARPNQYNQRSLHLRYPPNFRCPKCNNTGVKINGRSCKSCYRDFGVPNAVQTIPNNFAPVFRTPPRVLPPGHPGIGGRLCGQCRGSGVISELFLFQSTCPMCRGVGRVF</sequence>
<organism evidence="2 3">
    <name type="scientific">Starmerella bacillaris</name>
    <name type="common">Yeast</name>
    <name type="synonym">Candida zemplinina</name>
    <dbReference type="NCBI Taxonomy" id="1247836"/>
    <lineage>
        <taxon>Eukaryota</taxon>
        <taxon>Fungi</taxon>
        <taxon>Dikarya</taxon>
        <taxon>Ascomycota</taxon>
        <taxon>Saccharomycotina</taxon>
        <taxon>Dipodascomycetes</taxon>
        <taxon>Dipodascales</taxon>
        <taxon>Trichomonascaceae</taxon>
        <taxon>Starmerella</taxon>
    </lineage>
</organism>
<keyword evidence="3" id="KW-1185">Reference proteome</keyword>
<dbReference type="PANTHER" id="PTHR28031">
    <property type="entry name" value="PROLINE-RICH PROTEIN HUA1"/>
    <property type="match status" value="1"/>
</dbReference>
<feature type="region of interest" description="Disordered" evidence="1">
    <location>
        <begin position="1"/>
        <end position="157"/>
    </location>
</feature>
<evidence type="ECO:0000256" key="1">
    <source>
        <dbReference type="SAM" id="MobiDB-lite"/>
    </source>
</evidence>
<dbReference type="PANTHER" id="PTHR28031:SF1">
    <property type="entry name" value="PROLINE-RICH PROTEIN HUA1"/>
    <property type="match status" value="1"/>
</dbReference>
<feature type="compositionally biased region" description="Pro residues" evidence="1">
    <location>
        <begin position="44"/>
        <end position="72"/>
    </location>
</feature>
<gene>
    <name evidence="2" type="ORF">DASB73_024020</name>
</gene>
<dbReference type="AlphaFoldDB" id="A0AAV5RIP6"/>
<dbReference type="Proteomes" id="UP001362899">
    <property type="component" value="Unassembled WGS sequence"/>
</dbReference>
<accession>A0AAV5RIP6</accession>
<proteinExistence type="predicted"/>
<feature type="compositionally biased region" description="Pro residues" evidence="1">
    <location>
        <begin position="138"/>
        <end position="148"/>
    </location>
</feature>
<reference evidence="2 3" key="1">
    <citation type="journal article" date="2023" name="Elife">
        <title>Identification of key yeast species and microbe-microbe interactions impacting larval growth of Drosophila in the wild.</title>
        <authorList>
            <person name="Mure A."/>
            <person name="Sugiura Y."/>
            <person name="Maeda R."/>
            <person name="Honda K."/>
            <person name="Sakurai N."/>
            <person name="Takahashi Y."/>
            <person name="Watada M."/>
            <person name="Katoh T."/>
            <person name="Gotoh A."/>
            <person name="Gotoh Y."/>
            <person name="Taniguchi I."/>
            <person name="Nakamura K."/>
            <person name="Hayashi T."/>
            <person name="Katayama T."/>
            <person name="Uemura T."/>
            <person name="Hattori Y."/>
        </authorList>
    </citation>
    <scope>NUCLEOTIDE SEQUENCE [LARGE SCALE GENOMIC DNA]</scope>
    <source>
        <strain evidence="2 3">SB-73</strain>
    </source>
</reference>
<evidence type="ECO:0000313" key="2">
    <source>
        <dbReference type="EMBL" id="GMM51444.1"/>
    </source>
</evidence>
<dbReference type="InterPro" id="IPR038910">
    <property type="entry name" value="Hua1-like"/>
</dbReference>
<evidence type="ECO:0000313" key="3">
    <source>
        <dbReference type="Proteomes" id="UP001362899"/>
    </source>
</evidence>
<protein>
    <submittedName>
        <fullName evidence="2">Hua1 protein</fullName>
    </submittedName>
</protein>